<protein>
    <submittedName>
        <fullName evidence="1">Unannotated protein</fullName>
    </submittedName>
</protein>
<name>A0A6J6ZWK7_9ZZZZ</name>
<dbReference type="AlphaFoldDB" id="A0A6J6ZWK7"/>
<proteinExistence type="predicted"/>
<evidence type="ECO:0000313" key="1">
    <source>
        <dbReference type="EMBL" id="CAB4824916.1"/>
    </source>
</evidence>
<organism evidence="1">
    <name type="scientific">freshwater metagenome</name>
    <dbReference type="NCBI Taxonomy" id="449393"/>
    <lineage>
        <taxon>unclassified sequences</taxon>
        <taxon>metagenomes</taxon>
        <taxon>ecological metagenomes</taxon>
    </lineage>
</organism>
<sequence>MTLIAQPITVATELLAVDTSSLRVWATYG</sequence>
<accession>A0A6J6ZWK7</accession>
<gene>
    <name evidence="1" type="ORF">UFOPK3046_01946</name>
</gene>
<reference evidence="1" key="1">
    <citation type="submission" date="2020-05" db="EMBL/GenBank/DDBJ databases">
        <authorList>
            <person name="Chiriac C."/>
            <person name="Salcher M."/>
            <person name="Ghai R."/>
            <person name="Kavagutti S V."/>
        </authorList>
    </citation>
    <scope>NUCLEOTIDE SEQUENCE</scope>
</reference>
<dbReference type="EMBL" id="CAFAAQ010000255">
    <property type="protein sequence ID" value="CAB4824916.1"/>
    <property type="molecule type" value="Genomic_DNA"/>
</dbReference>